<feature type="domain" description="CCZ1/INTU second Longin" evidence="3">
    <location>
        <begin position="197"/>
        <end position="327"/>
    </location>
</feature>
<protein>
    <submittedName>
        <fullName evidence="5">Vacuolar fusion protein CCZ1 homolog</fullName>
    </submittedName>
</protein>
<feature type="domain" description="CCZ1/INTU/HPS4 third Longin" evidence="4">
    <location>
        <begin position="355"/>
        <end position="451"/>
    </location>
</feature>
<feature type="domain" description="CCZ1/INTU/HSP4 first Longin" evidence="2">
    <location>
        <begin position="9"/>
        <end position="124"/>
    </location>
</feature>
<dbReference type="EMBL" id="HBUF01541741">
    <property type="protein sequence ID" value="CAG6755334.1"/>
    <property type="molecule type" value="Transcribed_RNA"/>
</dbReference>
<organism evidence="5">
    <name type="scientific">Cacopsylla melanoneura</name>
    <dbReference type="NCBI Taxonomy" id="428564"/>
    <lineage>
        <taxon>Eukaryota</taxon>
        <taxon>Metazoa</taxon>
        <taxon>Ecdysozoa</taxon>
        <taxon>Arthropoda</taxon>
        <taxon>Hexapoda</taxon>
        <taxon>Insecta</taxon>
        <taxon>Pterygota</taxon>
        <taxon>Neoptera</taxon>
        <taxon>Paraneoptera</taxon>
        <taxon>Hemiptera</taxon>
        <taxon>Sternorrhyncha</taxon>
        <taxon>Psylloidea</taxon>
        <taxon>Psyllidae</taxon>
        <taxon>Psyllinae</taxon>
        <taxon>Cacopsylla</taxon>
    </lineage>
</organism>
<dbReference type="InterPro" id="IPR013176">
    <property type="entry name" value="Ccz1"/>
</dbReference>
<dbReference type="PANTHER" id="PTHR13056:SF0">
    <property type="entry name" value="VACUOLAR FUSION PROTEIN CCZ1 HOMOLOG-RELATED"/>
    <property type="match status" value="1"/>
</dbReference>
<dbReference type="EMBL" id="HBUF01541740">
    <property type="protein sequence ID" value="CAG6755332.1"/>
    <property type="molecule type" value="Transcribed_RNA"/>
</dbReference>
<dbReference type="EMBL" id="HBUF01218505">
    <property type="protein sequence ID" value="CAG6668301.1"/>
    <property type="molecule type" value="Transcribed_RNA"/>
</dbReference>
<dbReference type="Pfam" id="PF19032">
    <property type="entry name" value="Intu_longin_2"/>
    <property type="match status" value="1"/>
</dbReference>
<dbReference type="GO" id="GO:0035658">
    <property type="term" value="C:Mon1-Ccz1 complex"/>
    <property type="evidence" value="ECO:0007669"/>
    <property type="project" value="InterPro"/>
</dbReference>
<evidence type="ECO:0000259" key="2">
    <source>
        <dbReference type="Pfam" id="PF19031"/>
    </source>
</evidence>
<dbReference type="GO" id="GO:0016192">
    <property type="term" value="P:vesicle-mediated transport"/>
    <property type="evidence" value="ECO:0007669"/>
    <property type="project" value="InterPro"/>
</dbReference>
<proteinExistence type="inferred from homology"/>
<evidence type="ECO:0000259" key="4">
    <source>
        <dbReference type="Pfam" id="PF19033"/>
    </source>
</evidence>
<comment type="similarity">
    <text evidence="1">Belongs to the CCZ1 family.</text>
</comment>
<dbReference type="Pfam" id="PF19033">
    <property type="entry name" value="Intu_longin_3"/>
    <property type="match status" value="1"/>
</dbReference>
<dbReference type="EMBL" id="HBUF01043127">
    <property type="protein sequence ID" value="CAG6618675.1"/>
    <property type="molecule type" value="Transcribed_RNA"/>
</dbReference>
<evidence type="ECO:0000256" key="1">
    <source>
        <dbReference type="ARBA" id="ARBA00005352"/>
    </source>
</evidence>
<dbReference type="AlphaFoldDB" id="A0A8D8M8Q5"/>
<dbReference type="EMBL" id="HBUF01218504">
    <property type="protein sequence ID" value="CAG6668300.1"/>
    <property type="molecule type" value="Transcribed_RNA"/>
</dbReference>
<evidence type="ECO:0000313" key="5">
    <source>
        <dbReference type="EMBL" id="CAG6618676.1"/>
    </source>
</evidence>
<dbReference type="InterPro" id="IPR043988">
    <property type="entry name" value="CCZ1/INTU_longin_2"/>
</dbReference>
<dbReference type="Pfam" id="PF19031">
    <property type="entry name" value="Intu_longin_1"/>
    <property type="match status" value="1"/>
</dbReference>
<dbReference type="InterPro" id="IPR043987">
    <property type="entry name" value="CCZ1/INTU/HSP4_longin_1"/>
</dbReference>
<accession>A0A8D8M8Q5</accession>
<evidence type="ECO:0000259" key="3">
    <source>
        <dbReference type="Pfam" id="PF19032"/>
    </source>
</evidence>
<sequence>MTVKTEISLDSFFIFNPTLGIKEGEEEKKILYYYPKSTDLKTKVRNIGLSEAIFNFTRTFNPDQPCEVLNTRKIRQIYYNPEPNIYLVLVLKVPFCRTVDGDVEYQSDHIQTDIYLSVLKQMYRECVLFTSTFSYLSRSQLAMRLDTFYEKYLPTLRIQNCDIMDLFQGIHFLPLDKGTFLHIHSCINLMQAMFPFIEYSMFLCNEQLVWSGLDMEDTQLVFRYLVSNILYPLLDSETIQSKEGSALPRISSSTNNYGRFLTGATNLDSNLELETPPIVHLHHHTGLEEKYYFVIYNALSITVCLFIPVETNTLSLDTYKRLDVFLSPKLTSLASQVSSYTSNANSSLDNGSSSGPKFIYFNQLNLAMKSSIHTNYRKSNNNISIDPNVMRILMDIKSANKHDLSSTGETIVKTVNDYWVIGKYSNSREFYIVIQHKNANLIEINDEVKKICDSQLENIFFCQ</sequence>
<dbReference type="InterPro" id="IPR043989">
    <property type="entry name" value="CCZ1/INTU/HSP4_longin_3"/>
</dbReference>
<dbReference type="PANTHER" id="PTHR13056">
    <property type="entry name" value="VACUOLAR FUSION PROTEIN CCZ1 HOMOLOG-RELATED"/>
    <property type="match status" value="1"/>
</dbReference>
<reference evidence="5" key="1">
    <citation type="submission" date="2021-05" db="EMBL/GenBank/DDBJ databases">
        <authorList>
            <person name="Alioto T."/>
            <person name="Alioto T."/>
            <person name="Gomez Garrido J."/>
        </authorList>
    </citation>
    <scope>NUCLEOTIDE SEQUENCE</scope>
</reference>
<dbReference type="EMBL" id="HBUF01043128">
    <property type="protein sequence ID" value="CAG6618676.1"/>
    <property type="molecule type" value="Transcribed_RNA"/>
</dbReference>
<name>A0A8D8M8Q5_9HEMI</name>